<dbReference type="OrthoDB" id="2638860at2759"/>
<dbReference type="AlphaFoldDB" id="A0A9P5Y8C0"/>
<evidence type="ECO:0000259" key="2">
    <source>
        <dbReference type="Pfam" id="PF20151"/>
    </source>
</evidence>
<keyword evidence="4" id="KW-1185">Reference proteome</keyword>
<sequence>MTSMVKTLFETSSSPVKRYHELLVNNVMCAGFAMLIYDHAITLGHEIDVIWSAPKNLTSTIFLLNRYIVPAIILVQFYEKFAPVHTLEFCKVWVFLQGYLTCILYVSLHVMMAMRVAAIHNNSSKIKRFLWVGGIFYAVSSIGLFTAGGLYIIAEQLSPLGICLAMVPTFVWSIWVPTLVVESVLFIITVYSAANRFSNCKNFGTFYHSLFRDGIVYFLVIICSTMAALIVWAEAPHTLNELARPFSLCVVTVVGSRLTLNLKLLVLEESQATSGTKASTGTTSPDFEFRTNASWNVAAPDGGEVHV</sequence>
<keyword evidence="1" id="KW-0812">Transmembrane</keyword>
<protein>
    <recommendedName>
        <fullName evidence="2">DUF6533 domain-containing protein</fullName>
    </recommendedName>
</protein>
<feature type="domain" description="DUF6533" evidence="2">
    <location>
        <begin position="27"/>
        <end position="70"/>
    </location>
</feature>
<dbReference type="Pfam" id="PF20151">
    <property type="entry name" value="DUF6533"/>
    <property type="match status" value="1"/>
</dbReference>
<keyword evidence="1" id="KW-0472">Membrane</keyword>
<feature type="transmembrane region" description="Helical" evidence="1">
    <location>
        <begin position="129"/>
        <end position="154"/>
    </location>
</feature>
<organism evidence="3 4">
    <name type="scientific">Collybia nuda</name>
    <dbReference type="NCBI Taxonomy" id="64659"/>
    <lineage>
        <taxon>Eukaryota</taxon>
        <taxon>Fungi</taxon>
        <taxon>Dikarya</taxon>
        <taxon>Basidiomycota</taxon>
        <taxon>Agaricomycotina</taxon>
        <taxon>Agaricomycetes</taxon>
        <taxon>Agaricomycetidae</taxon>
        <taxon>Agaricales</taxon>
        <taxon>Tricholomatineae</taxon>
        <taxon>Clitocybaceae</taxon>
        <taxon>Collybia</taxon>
    </lineage>
</organism>
<gene>
    <name evidence="3" type="ORF">BDZ94DRAFT_1320256</name>
</gene>
<keyword evidence="1" id="KW-1133">Transmembrane helix</keyword>
<feature type="transmembrane region" description="Helical" evidence="1">
    <location>
        <begin position="57"/>
        <end position="78"/>
    </location>
</feature>
<name>A0A9P5Y8C0_9AGAR</name>
<comment type="caution">
    <text evidence="3">The sequence shown here is derived from an EMBL/GenBank/DDBJ whole genome shotgun (WGS) entry which is preliminary data.</text>
</comment>
<dbReference type="InterPro" id="IPR045340">
    <property type="entry name" value="DUF6533"/>
</dbReference>
<proteinExistence type="predicted"/>
<feature type="transmembrane region" description="Helical" evidence="1">
    <location>
        <begin position="215"/>
        <end position="233"/>
    </location>
</feature>
<dbReference type="Proteomes" id="UP000807353">
    <property type="component" value="Unassembled WGS sequence"/>
</dbReference>
<reference evidence="3" key="1">
    <citation type="submission" date="2020-11" db="EMBL/GenBank/DDBJ databases">
        <authorList>
            <consortium name="DOE Joint Genome Institute"/>
            <person name="Ahrendt S."/>
            <person name="Riley R."/>
            <person name="Andreopoulos W."/>
            <person name="Labutti K."/>
            <person name="Pangilinan J."/>
            <person name="Ruiz-Duenas F.J."/>
            <person name="Barrasa J.M."/>
            <person name="Sanchez-Garcia M."/>
            <person name="Camarero S."/>
            <person name="Miyauchi S."/>
            <person name="Serrano A."/>
            <person name="Linde D."/>
            <person name="Babiker R."/>
            <person name="Drula E."/>
            <person name="Ayuso-Fernandez I."/>
            <person name="Pacheco R."/>
            <person name="Padilla G."/>
            <person name="Ferreira P."/>
            <person name="Barriuso J."/>
            <person name="Kellner H."/>
            <person name="Castanera R."/>
            <person name="Alfaro M."/>
            <person name="Ramirez L."/>
            <person name="Pisabarro A.G."/>
            <person name="Kuo A."/>
            <person name="Tritt A."/>
            <person name="Lipzen A."/>
            <person name="He G."/>
            <person name="Yan M."/>
            <person name="Ng V."/>
            <person name="Cullen D."/>
            <person name="Martin F."/>
            <person name="Rosso M.-N."/>
            <person name="Henrissat B."/>
            <person name="Hibbett D."/>
            <person name="Martinez A.T."/>
            <person name="Grigoriev I.V."/>
        </authorList>
    </citation>
    <scope>NUCLEOTIDE SEQUENCE</scope>
    <source>
        <strain evidence="3">CBS 247.69</strain>
    </source>
</reference>
<accession>A0A9P5Y8C0</accession>
<evidence type="ECO:0000256" key="1">
    <source>
        <dbReference type="SAM" id="Phobius"/>
    </source>
</evidence>
<dbReference type="EMBL" id="MU150247">
    <property type="protein sequence ID" value="KAF9465437.1"/>
    <property type="molecule type" value="Genomic_DNA"/>
</dbReference>
<feature type="transmembrane region" description="Helical" evidence="1">
    <location>
        <begin position="174"/>
        <end position="194"/>
    </location>
</feature>
<evidence type="ECO:0000313" key="3">
    <source>
        <dbReference type="EMBL" id="KAF9465437.1"/>
    </source>
</evidence>
<evidence type="ECO:0000313" key="4">
    <source>
        <dbReference type="Proteomes" id="UP000807353"/>
    </source>
</evidence>
<feature type="transmembrane region" description="Helical" evidence="1">
    <location>
        <begin position="98"/>
        <end position="117"/>
    </location>
</feature>